<reference evidence="3 4" key="2">
    <citation type="submission" date="2016-10" db="EMBL/GenBank/DDBJ databases">
        <authorList>
            <person name="Varghese N."/>
            <person name="Submissions S."/>
        </authorList>
    </citation>
    <scope>NUCLEOTIDE SEQUENCE [LARGE SCALE GENOMIC DNA]</scope>
    <source>
        <strain evidence="3 4">DSM 24802</strain>
    </source>
</reference>
<dbReference type="InterPro" id="IPR050266">
    <property type="entry name" value="AB_hydrolase_sf"/>
</dbReference>
<dbReference type="PRINTS" id="PR00111">
    <property type="entry name" value="ABHYDROLASE"/>
</dbReference>
<feature type="domain" description="AB hydrolase-1" evidence="1">
    <location>
        <begin position="63"/>
        <end position="299"/>
    </location>
</feature>
<evidence type="ECO:0000313" key="2">
    <source>
        <dbReference type="EMBL" id="GHE01716.1"/>
    </source>
</evidence>
<dbReference type="GO" id="GO:0016020">
    <property type="term" value="C:membrane"/>
    <property type="evidence" value="ECO:0007669"/>
    <property type="project" value="TreeGrafter"/>
</dbReference>
<dbReference type="InterPro" id="IPR029058">
    <property type="entry name" value="AB_hydrolase_fold"/>
</dbReference>
<dbReference type="Proteomes" id="UP000634647">
    <property type="component" value="Unassembled WGS sequence"/>
</dbReference>
<reference evidence="2" key="3">
    <citation type="submission" date="2023-06" db="EMBL/GenBank/DDBJ databases">
        <authorList>
            <person name="Sun Q."/>
            <person name="Zhou Y."/>
        </authorList>
    </citation>
    <scope>NUCLEOTIDE SEQUENCE</scope>
    <source>
        <strain evidence="2">CGMCC 1.10859</strain>
    </source>
</reference>
<keyword evidence="4" id="KW-1185">Reference proteome</keyword>
<name>A0AAN4ZZE0_9RHOB</name>
<dbReference type="RefSeq" id="WP_035844867.1">
    <property type="nucleotide sequence ID" value="NZ_BNAB01000007.1"/>
</dbReference>
<organism evidence="2 5">
    <name type="scientific">Allgaiera indica</name>
    <dbReference type="NCBI Taxonomy" id="765699"/>
    <lineage>
        <taxon>Bacteria</taxon>
        <taxon>Pseudomonadati</taxon>
        <taxon>Pseudomonadota</taxon>
        <taxon>Alphaproteobacteria</taxon>
        <taxon>Rhodobacterales</taxon>
        <taxon>Paracoccaceae</taxon>
        <taxon>Allgaiera</taxon>
    </lineage>
</organism>
<accession>A0AAN4ZZE0</accession>
<dbReference type="Proteomes" id="UP000199541">
    <property type="component" value="Unassembled WGS sequence"/>
</dbReference>
<dbReference type="AlphaFoldDB" id="A0AAN4ZZE0"/>
<dbReference type="EMBL" id="BNAB01000007">
    <property type="protein sequence ID" value="GHE01716.1"/>
    <property type="molecule type" value="Genomic_DNA"/>
</dbReference>
<dbReference type="SUPFAM" id="SSF53474">
    <property type="entry name" value="alpha/beta-Hydrolases"/>
    <property type="match status" value="1"/>
</dbReference>
<dbReference type="PANTHER" id="PTHR43798">
    <property type="entry name" value="MONOACYLGLYCEROL LIPASE"/>
    <property type="match status" value="1"/>
</dbReference>
<dbReference type="Gene3D" id="3.40.50.1820">
    <property type="entry name" value="alpha/beta hydrolase"/>
    <property type="match status" value="1"/>
</dbReference>
<dbReference type="InterPro" id="IPR000073">
    <property type="entry name" value="AB_hydrolase_1"/>
</dbReference>
<dbReference type="Pfam" id="PF00561">
    <property type="entry name" value="Abhydrolase_1"/>
    <property type="match status" value="1"/>
</dbReference>
<gene>
    <name evidence="2" type="ORF">GCM10008024_18430</name>
    <name evidence="3" type="ORF">SAMN05444006_108104</name>
</gene>
<dbReference type="PANTHER" id="PTHR43798:SF33">
    <property type="entry name" value="HYDROLASE, PUTATIVE (AFU_ORTHOLOGUE AFUA_2G14860)-RELATED"/>
    <property type="match status" value="1"/>
</dbReference>
<evidence type="ECO:0000259" key="1">
    <source>
        <dbReference type="Pfam" id="PF00561"/>
    </source>
</evidence>
<evidence type="ECO:0000313" key="3">
    <source>
        <dbReference type="EMBL" id="SDW94829.1"/>
    </source>
</evidence>
<evidence type="ECO:0000313" key="5">
    <source>
        <dbReference type="Proteomes" id="UP000634647"/>
    </source>
</evidence>
<dbReference type="EMBL" id="FNOB01000008">
    <property type="protein sequence ID" value="SDW94829.1"/>
    <property type="molecule type" value="Genomic_DNA"/>
</dbReference>
<reference evidence="2" key="1">
    <citation type="journal article" date="2014" name="Int. J. Syst. Evol. Microbiol.">
        <title>Complete genome sequence of Corynebacterium casei LMG S-19264T (=DSM 44701T), isolated from a smear-ripened cheese.</title>
        <authorList>
            <consortium name="US DOE Joint Genome Institute (JGI-PGF)"/>
            <person name="Walter F."/>
            <person name="Albersmeier A."/>
            <person name="Kalinowski J."/>
            <person name="Ruckert C."/>
        </authorList>
    </citation>
    <scope>NUCLEOTIDE SEQUENCE</scope>
    <source>
        <strain evidence="2">CGMCC 1.10859</strain>
    </source>
</reference>
<comment type="caution">
    <text evidence="2">The sequence shown here is derived from an EMBL/GenBank/DDBJ whole genome shotgun (WGS) entry which is preliminary data.</text>
</comment>
<evidence type="ECO:0000313" key="4">
    <source>
        <dbReference type="Proteomes" id="UP000199541"/>
    </source>
</evidence>
<sequence length="315" mass="34468">MTWLGGLGLALPALVLLTAAAPVLAEARRRPVDARARRQATGDFAELSDGLTYYQWRGPSRGPIVICVHGLTTPSYVWTPLAEALAQKGFRVLTYDLFGRGLSDRPAGPQDSDFFLRQLTELLADQQITSHFTLMGYSMGGAIATAFAARHPAAVNRLVLLAPAGLGHQLSRFFEFCRRVPVLGDGAMLLLGGIAYRSGLDRPQQIATESPEIPARMRGEMGLRGSLRAVLSSQRHMLAESRDDDHRQLYRTGLPMLAVWGEDDAIIPLATLGRLTQLNRTARQVCLPEADHFLPFTHPRQIMAALSDFLSDASL</sequence>
<protein>
    <submittedName>
        <fullName evidence="3">Pimeloyl-ACP methyl ester carboxylesterase</fullName>
    </submittedName>
</protein>
<proteinExistence type="predicted"/>